<name>A0ABD1ZCL4_9MARC</name>
<feature type="compositionally biased region" description="Basic and acidic residues" evidence="1">
    <location>
        <begin position="56"/>
        <end position="66"/>
    </location>
</feature>
<comment type="caution">
    <text evidence="2">The sequence shown here is derived from an EMBL/GenBank/DDBJ whole genome shotgun (WGS) entry which is preliminary data.</text>
</comment>
<proteinExistence type="predicted"/>
<evidence type="ECO:0000313" key="2">
    <source>
        <dbReference type="EMBL" id="KAL2645490.1"/>
    </source>
</evidence>
<evidence type="ECO:0000313" key="3">
    <source>
        <dbReference type="Proteomes" id="UP001605036"/>
    </source>
</evidence>
<organism evidence="2 3">
    <name type="scientific">Riccia fluitans</name>
    <dbReference type="NCBI Taxonomy" id="41844"/>
    <lineage>
        <taxon>Eukaryota</taxon>
        <taxon>Viridiplantae</taxon>
        <taxon>Streptophyta</taxon>
        <taxon>Embryophyta</taxon>
        <taxon>Marchantiophyta</taxon>
        <taxon>Marchantiopsida</taxon>
        <taxon>Marchantiidae</taxon>
        <taxon>Marchantiales</taxon>
        <taxon>Ricciaceae</taxon>
        <taxon>Riccia</taxon>
    </lineage>
</organism>
<dbReference type="EMBL" id="JBHFFA010000002">
    <property type="protein sequence ID" value="KAL2645490.1"/>
    <property type="molecule type" value="Genomic_DNA"/>
</dbReference>
<reference evidence="2 3" key="1">
    <citation type="submission" date="2024-09" db="EMBL/GenBank/DDBJ databases">
        <title>Chromosome-scale assembly of Riccia fluitans.</title>
        <authorList>
            <person name="Paukszto L."/>
            <person name="Sawicki J."/>
            <person name="Karawczyk K."/>
            <person name="Piernik-Szablinska J."/>
            <person name="Szczecinska M."/>
            <person name="Mazdziarz M."/>
        </authorList>
    </citation>
    <scope>NUCLEOTIDE SEQUENCE [LARGE SCALE GENOMIC DNA]</scope>
    <source>
        <strain evidence="2">Rf_01</strain>
        <tissue evidence="2">Aerial parts of the thallus</tissue>
    </source>
</reference>
<keyword evidence="3" id="KW-1185">Reference proteome</keyword>
<dbReference type="AlphaFoldDB" id="A0ABD1ZCL4"/>
<protein>
    <submittedName>
        <fullName evidence="2">Uncharacterized protein</fullName>
    </submittedName>
</protein>
<dbReference type="Proteomes" id="UP001605036">
    <property type="component" value="Unassembled WGS sequence"/>
</dbReference>
<evidence type="ECO:0000256" key="1">
    <source>
        <dbReference type="SAM" id="MobiDB-lite"/>
    </source>
</evidence>
<feature type="region of interest" description="Disordered" evidence="1">
    <location>
        <begin position="110"/>
        <end position="130"/>
    </location>
</feature>
<gene>
    <name evidence="2" type="ORF">R1flu_013077</name>
</gene>
<feature type="region of interest" description="Disordered" evidence="1">
    <location>
        <begin position="21"/>
        <end position="96"/>
    </location>
</feature>
<sequence length="130" mass="14110">MGGGRMGERISGQVAITQAVVSIPGGTTNHGGCKQTSQNHVEEEENAMARCAPITEKPREEEDRGKTARPGTNFIGLISRRKRGGQGAALNQEDQQDLDTFMIDEEIDQMYPNSVSGPDGAGLSRTWHRQ</sequence>
<accession>A0ABD1ZCL4</accession>